<evidence type="ECO:0000313" key="17">
    <source>
        <dbReference type="EMBL" id="KAL2748810.1"/>
    </source>
</evidence>
<reference evidence="17 18" key="1">
    <citation type="journal article" date="2024" name="Ann. Entomol. Soc. Am.">
        <title>Genomic analyses of the southern and eastern yellowjacket wasps (Hymenoptera: Vespidae) reveal evolutionary signatures of social life.</title>
        <authorList>
            <person name="Catto M.A."/>
            <person name="Caine P.B."/>
            <person name="Orr S.E."/>
            <person name="Hunt B.G."/>
            <person name="Goodisman M.A.D."/>
        </authorList>
    </citation>
    <scope>NUCLEOTIDE SEQUENCE [LARGE SCALE GENOMIC DNA]</scope>
    <source>
        <strain evidence="17">232</strain>
        <tissue evidence="17">Head and thorax</tissue>
    </source>
</reference>
<protein>
    <recommendedName>
        <fullName evidence="3">TAR DNA-binding protein 43</fullName>
    </recommendedName>
</protein>
<feature type="compositionally biased region" description="Polar residues" evidence="15">
    <location>
        <begin position="721"/>
        <end position="730"/>
    </location>
</feature>
<evidence type="ECO:0000256" key="10">
    <source>
        <dbReference type="ARBA" id="ARBA00023128"/>
    </source>
</evidence>
<dbReference type="GO" id="GO:0005634">
    <property type="term" value="C:nucleus"/>
    <property type="evidence" value="ECO:0007669"/>
    <property type="project" value="UniProtKB-SubCell"/>
</dbReference>
<dbReference type="CDD" id="cd19609">
    <property type="entry name" value="NTD_TDP-43"/>
    <property type="match status" value="1"/>
</dbReference>
<evidence type="ECO:0000259" key="16">
    <source>
        <dbReference type="PROSITE" id="PS50102"/>
    </source>
</evidence>
<evidence type="ECO:0000256" key="14">
    <source>
        <dbReference type="PROSITE-ProRule" id="PRU00176"/>
    </source>
</evidence>
<keyword evidence="9" id="KW-0238">DNA-binding</keyword>
<feature type="compositionally biased region" description="Low complexity" evidence="15">
    <location>
        <begin position="587"/>
        <end position="599"/>
    </location>
</feature>
<feature type="compositionally biased region" description="Gly residues" evidence="15">
    <location>
        <begin position="699"/>
        <end position="715"/>
    </location>
</feature>
<evidence type="ECO:0000256" key="15">
    <source>
        <dbReference type="SAM" id="MobiDB-lite"/>
    </source>
</evidence>
<gene>
    <name evidence="17" type="ORF">V1477_002930</name>
</gene>
<keyword evidence="10" id="KW-0496">Mitochondrion</keyword>
<evidence type="ECO:0000256" key="5">
    <source>
        <dbReference type="ARBA" id="ARBA00022664"/>
    </source>
</evidence>
<feature type="compositionally biased region" description="Low complexity" evidence="15">
    <location>
        <begin position="679"/>
        <end position="692"/>
    </location>
</feature>
<dbReference type="SUPFAM" id="SSF54928">
    <property type="entry name" value="RNA-binding domain, RBD"/>
    <property type="match status" value="2"/>
</dbReference>
<dbReference type="SMART" id="SM00360">
    <property type="entry name" value="RRM"/>
    <property type="match status" value="2"/>
</dbReference>
<dbReference type="Gene3D" id="3.30.70.330">
    <property type="match status" value="2"/>
</dbReference>
<dbReference type="CDD" id="cd12321">
    <property type="entry name" value="RRM1_TDP43"/>
    <property type="match status" value="1"/>
</dbReference>
<dbReference type="PROSITE" id="PS50102">
    <property type="entry name" value="RRM"/>
    <property type="match status" value="2"/>
</dbReference>
<dbReference type="Proteomes" id="UP001607303">
    <property type="component" value="Unassembled WGS sequence"/>
</dbReference>
<dbReference type="CDD" id="cd12322">
    <property type="entry name" value="RRM2_TDP43"/>
    <property type="match status" value="1"/>
</dbReference>
<keyword evidence="7 14" id="KW-0694">RNA-binding</keyword>
<dbReference type="PANTHER" id="PTHR48033">
    <property type="entry name" value="RNA-BINDING (RRM/RBD/RNP MOTIFS) FAMILY PROTEIN"/>
    <property type="match status" value="1"/>
</dbReference>
<proteinExistence type="predicted"/>
<dbReference type="InterPro" id="IPR000504">
    <property type="entry name" value="RRM_dom"/>
</dbReference>
<evidence type="ECO:0000256" key="2">
    <source>
        <dbReference type="ARBA" id="ARBA00004173"/>
    </source>
</evidence>
<dbReference type="GO" id="GO:0006397">
    <property type="term" value="P:mRNA processing"/>
    <property type="evidence" value="ECO:0007669"/>
    <property type="project" value="UniProtKB-KW"/>
</dbReference>
<evidence type="ECO:0000256" key="8">
    <source>
        <dbReference type="ARBA" id="ARBA00023015"/>
    </source>
</evidence>
<evidence type="ECO:0000313" key="18">
    <source>
        <dbReference type="Proteomes" id="UP001607303"/>
    </source>
</evidence>
<keyword evidence="6" id="KW-0677">Repeat</keyword>
<dbReference type="InterPro" id="IPR035979">
    <property type="entry name" value="RBD_domain_sf"/>
</dbReference>
<dbReference type="InterPro" id="IPR041105">
    <property type="entry name" value="TDP-43_N"/>
</dbReference>
<keyword evidence="13" id="KW-0539">Nucleus</keyword>
<dbReference type="FunFam" id="3.30.70.330:FF:000107">
    <property type="entry name" value="TAR DNA-binding protein 43"/>
    <property type="match status" value="1"/>
</dbReference>
<feature type="domain" description="RRM" evidence="16">
    <location>
        <begin position="106"/>
        <end position="184"/>
    </location>
</feature>
<comment type="subcellular location">
    <subcellularLocation>
        <location evidence="2">Mitochondrion</location>
    </subcellularLocation>
    <subcellularLocation>
        <location evidence="1">Nucleus</location>
    </subcellularLocation>
</comment>
<dbReference type="Pfam" id="PF00076">
    <property type="entry name" value="RRM_1"/>
    <property type="match status" value="2"/>
</dbReference>
<feature type="domain" description="RRM" evidence="16">
    <location>
        <begin position="468"/>
        <end position="539"/>
    </location>
</feature>
<accession>A0ABD2CVX8</accession>
<keyword evidence="18" id="KW-1185">Reference proteome</keyword>
<evidence type="ECO:0000256" key="13">
    <source>
        <dbReference type="ARBA" id="ARBA00023242"/>
    </source>
</evidence>
<organism evidence="17 18">
    <name type="scientific">Vespula maculifrons</name>
    <name type="common">Eastern yellow jacket</name>
    <name type="synonym">Wasp</name>
    <dbReference type="NCBI Taxonomy" id="7453"/>
    <lineage>
        <taxon>Eukaryota</taxon>
        <taxon>Metazoa</taxon>
        <taxon>Ecdysozoa</taxon>
        <taxon>Arthropoda</taxon>
        <taxon>Hexapoda</taxon>
        <taxon>Insecta</taxon>
        <taxon>Pterygota</taxon>
        <taxon>Neoptera</taxon>
        <taxon>Endopterygota</taxon>
        <taxon>Hymenoptera</taxon>
        <taxon>Apocrita</taxon>
        <taxon>Aculeata</taxon>
        <taxon>Vespoidea</taxon>
        <taxon>Vespidae</taxon>
        <taxon>Vespinae</taxon>
        <taxon>Vespula</taxon>
    </lineage>
</organism>
<feature type="region of interest" description="Disordered" evidence="15">
    <location>
        <begin position="587"/>
        <end position="617"/>
    </location>
</feature>
<evidence type="ECO:0000256" key="3">
    <source>
        <dbReference type="ARBA" id="ARBA00018889"/>
    </source>
</evidence>
<feature type="region of interest" description="Disordered" evidence="15">
    <location>
        <begin position="662"/>
        <end position="744"/>
    </location>
</feature>
<comment type="caution">
    <text evidence="17">The sequence shown here is derived from an EMBL/GenBank/DDBJ whole genome shotgun (WGS) entry which is preliminary data.</text>
</comment>
<evidence type="ECO:0000256" key="9">
    <source>
        <dbReference type="ARBA" id="ARBA00023125"/>
    </source>
</evidence>
<dbReference type="AlphaFoldDB" id="A0ABD2CVX8"/>
<dbReference type="EMBL" id="JAYRBN010000030">
    <property type="protein sequence ID" value="KAL2748810.1"/>
    <property type="molecule type" value="Genomic_DNA"/>
</dbReference>
<sequence length="744" mass="83608">MTSYIQVAEDEGEEPIELPTEDDSTLLLTTLSAQFPGTCGLKYRNPESRTMRGVRLVEGRLHPPENGWGKAIYFCVFPKENKRKSDDNLENSTAKTKRMETKLRCTDLIVLGLPWKTTEQNLREYFEAFGEVLMAQVKKDAKSGQSKGFGFIRFGSYESQLRCLAQRHMIDGRWCDVKVPNSKGWCVWFQNIDGLMMARQYDTSKHNECYRPIPVHTPSSRRIPVAKTYVNVNSSDTGNMPRYESEYDYKTTHYPSYPPNYPYDDNKYKYEGQSYNAYEKPNYSTYEDPGYDSRNYMVPHATTPNSTYPSDAEYSRYPNYEGRATYSIMETPDYSEKGRYNYGYDRSYYDADGRYVSADCRYPSDVRYSEVRHAESRSVTENRETDCRYTVDNRDIDRRYTVDGRESDSRYPIENREVDSRYAVDGREVDSRFADTTRYPTKENYYDRYYKHRPSRDHHEGMIQQVPCKVFVGRCTEDLTADDLRDYFSKFGEVTDVFIPKPFRAFSFVTFLDPEVAQSLCGEDHIIKGVSVHVSNAAPKSDGINKNFNNQVNSNVRGRGAPGPVENNVQGNYQGNRYMGHSGNNMGPNGWNNPGNRGNLDMPNLQALGITGQNNGGGGGGGLSNPLAMGGLNLSALPVNPALVAAALNQASWGLIGNLQNQGNDQGYSNQPGPPGQPPSGNNSIGNSGNSGFLSWMNQGGGDGNTGNPGTGGPGPNNPNASQGAWQNHPGQRDQKSNTFLKYD</sequence>
<evidence type="ECO:0000256" key="12">
    <source>
        <dbReference type="ARBA" id="ARBA00023187"/>
    </source>
</evidence>
<evidence type="ECO:0000256" key="4">
    <source>
        <dbReference type="ARBA" id="ARBA00022491"/>
    </source>
</evidence>
<evidence type="ECO:0000256" key="11">
    <source>
        <dbReference type="ARBA" id="ARBA00023163"/>
    </source>
</evidence>
<dbReference type="GO" id="GO:0003690">
    <property type="term" value="F:double-stranded DNA binding"/>
    <property type="evidence" value="ECO:0007669"/>
    <property type="project" value="UniProtKB-ARBA"/>
</dbReference>
<dbReference type="PANTHER" id="PTHR48033:SF9">
    <property type="entry name" value="TAR DNA-BINDING PROTEIN 43"/>
    <property type="match status" value="1"/>
</dbReference>
<keyword evidence="4" id="KW-0678">Repressor</keyword>
<name>A0ABD2CVX8_VESMC</name>
<keyword evidence="5" id="KW-0507">mRNA processing</keyword>
<dbReference type="GO" id="GO:0003723">
    <property type="term" value="F:RNA binding"/>
    <property type="evidence" value="ECO:0007669"/>
    <property type="project" value="UniProtKB-UniRule"/>
</dbReference>
<evidence type="ECO:0000256" key="7">
    <source>
        <dbReference type="ARBA" id="ARBA00022884"/>
    </source>
</evidence>
<dbReference type="Pfam" id="PF18694">
    <property type="entry name" value="TDP-43_N"/>
    <property type="match status" value="1"/>
</dbReference>
<evidence type="ECO:0000256" key="6">
    <source>
        <dbReference type="ARBA" id="ARBA00022737"/>
    </source>
</evidence>
<keyword evidence="12" id="KW-0508">mRNA splicing</keyword>
<keyword evidence="8" id="KW-0805">Transcription regulation</keyword>
<dbReference type="FunFam" id="3.30.70.330:FF:000098">
    <property type="entry name" value="TAR DNA-binding protein 43"/>
    <property type="match status" value="1"/>
</dbReference>
<keyword evidence="11" id="KW-0804">Transcription</keyword>
<dbReference type="GO" id="GO:0005739">
    <property type="term" value="C:mitochondrion"/>
    <property type="evidence" value="ECO:0007669"/>
    <property type="project" value="UniProtKB-SubCell"/>
</dbReference>
<dbReference type="InterPro" id="IPR012677">
    <property type="entry name" value="Nucleotide-bd_a/b_plait_sf"/>
</dbReference>
<dbReference type="GO" id="GO:0008380">
    <property type="term" value="P:RNA splicing"/>
    <property type="evidence" value="ECO:0007669"/>
    <property type="project" value="UniProtKB-KW"/>
</dbReference>
<evidence type="ECO:0000256" key="1">
    <source>
        <dbReference type="ARBA" id="ARBA00004123"/>
    </source>
</evidence>